<reference evidence="2 3" key="1">
    <citation type="submission" date="2015-12" db="EMBL/GenBank/DDBJ databases">
        <title>Haloprofundus marisrubri gen. nov., sp. nov., an extremely halophilic archaeon isolated from the Discovery deep brine-seawater interface in the Red Sea.</title>
        <authorList>
            <person name="Zhang G."/>
            <person name="Stingl U."/>
            <person name="Rashid M."/>
        </authorList>
    </citation>
    <scope>NUCLEOTIDE SEQUENCE [LARGE SCALE GENOMIC DNA]</scope>
    <source>
        <strain evidence="2 3">SB9</strain>
    </source>
</reference>
<feature type="transmembrane region" description="Helical" evidence="1">
    <location>
        <begin position="105"/>
        <end position="126"/>
    </location>
</feature>
<dbReference type="PANTHER" id="PTHR42241:SF2">
    <property type="entry name" value="HYPOTHETICAL MEMBRANE PROTEIN, CONSERVED, DUF998 FAMILY"/>
    <property type="match status" value="1"/>
</dbReference>
<dbReference type="RefSeq" id="WP_058581464.1">
    <property type="nucleotide sequence ID" value="NZ_LOPU01000018.1"/>
</dbReference>
<keyword evidence="1" id="KW-1133">Transmembrane helix</keyword>
<evidence type="ECO:0000256" key="1">
    <source>
        <dbReference type="SAM" id="Phobius"/>
    </source>
</evidence>
<dbReference type="Proteomes" id="UP000054387">
    <property type="component" value="Unassembled WGS sequence"/>
</dbReference>
<dbReference type="OrthoDB" id="103507at2157"/>
<proteinExistence type="predicted"/>
<dbReference type="EMBL" id="LOPU01000018">
    <property type="protein sequence ID" value="KTG10109.1"/>
    <property type="molecule type" value="Genomic_DNA"/>
</dbReference>
<keyword evidence="1" id="KW-0812">Transmembrane</keyword>
<keyword evidence="3" id="KW-1185">Reference proteome</keyword>
<comment type="caution">
    <text evidence="2">The sequence shown here is derived from an EMBL/GenBank/DDBJ whole genome shotgun (WGS) entry which is preliminary data.</text>
</comment>
<evidence type="ECO:0000313" key="2">
    <source>
        <dbReference type="EMBL" id="KTG10109.1"/>
    </source>
</evidence>
<dbReference type="InterPro" id="IPR009339">
    <property type="entry name" value="DUF998"/>
</dbReference>
<evidence type="ECO:0000313" key="3">
    <source>
        <dbReference type="Proteomes" id="UP000054387"/>
    </source>
</evidence>
<feature type="transmembrane region" description="Helical" evidence="1">
    <location>
        <begin position="138"/>
        <end position="156"/>
    </location>
</feature>
<protein>
    <recommendedName>
        <fullName evidence="4">DUF998 domain-containing protein</fullName>
    </recommendedName>
</protein>
<name>A0A0W1R9J3_9EURY</name>
<feature type="transmembrane region" description="Helical" evidence="1">
    <location>
        <begin position="78"/>
        <end position="99"/>
    </location>
</feature>
<organism evidence="2 3">
    <name type="scientific">Haloprofundus marisrubri</name>
    <dbReference type="NCBI Taxonomy" id="1514971"/>
    <lineage>
        <taxon>Archaea</taxon>
        <taxon>Methanobacteriati</taxon>
        <taxon>Methanobacteriota</taxon>
        <taxon>Stenosarchaea group</taxon>
        <taxon>Halobacteria</taxon>
        <taxon>Halobacteriales</taxon>
        <taxon>Haloferacaceae</taxon>
        <taxon>Haloprofundus</taxon>
    </lineage>
</organism>
<keyword evidence="1" id="KW-0472">Membrane</keyword>
<accession>A0A0W1R9J3</accession>
<dbReference type="Pfam" id="PF06197">
    <property type="entry name" value="DUF998"/>
    <property type="match status" value="1"/>
</dbReference>
<gene>
    <name evidence="2" type="ORF">AUR64_10965</name>
</gene>
<feature type="transmembrane region" description="Helical" evidence="1">
    <location>
        <begin position="162"/>
        <end position="183"/>
    </location>
</feature>
<dbReference type="PANTHER" id="PTHR42241">
    <property type="entry name" value="HYPOTHETICAL MEMBRANE PROTEIN, CONSERVED, DUF998 FAMILY"/>
    <property type="match status" value="1"/>
</dbReference>
<sequence>MQRLELARRGGQLAPILTLASILTATVVAPWFSWPRDALSELGVDPATALLFNGGLILGALVALLYTVPLWQAATTHLARLVSVLFSLTAVTMGLVGVFPMNRPLHFAVAVSFYLLLTATLAVDGLARRGETTGRLSLALAAVHLVSWGLWARGLFPGPGLALPELVGAVILAVWVVGLSPVATESADSRRRHTRAARR</sequence>
<evidence type="ECO:0008006" key="4">
    <source>
        <dbReference type="Google" id="ProtNLM"/>
    </source>
</evidence>
<dbReference type="AlphaFoldDB" id="A0A0W1R9J3"/>
<feature type="transmembrane region" description="Helical" evidence="1">
    <location>
        <begin position="12"/>
        <end position="34"/>
    </location>
</feature>
<feature type="transmembrane region" description="Helical" evidence="1">
    <location>
        <begin position="46"/>
        <end position="66"/>
    </location>
</feature>